<comment type="caution">
    <text evidence="2">The sequence shown here is derived from an EMBL/GenBank/DDBJ whole genome shotgun (WGS) entry which is preliminary data.</text>
</comment>
<proteinExistence type="predicted"/>
<dbReference type="Proteomes" id="UP001208131">
    <property type="component" value="Unassembled WGS sequence"/>
</dbReference>
<dbReference type="InterPro" id="IPR011112">
    <property type="entry name" value="Rho-like_N"/>
</dbReference>
<organism evidence="2 3">
    <name type="scientific">Hominimerdicola aceti</name>
    <dbReference type="NCBI Taxonomy" id="2981726"/>
    <lineage>
        <taxon>Bacteria</taxon>
        <taxon>Bacillati</taxon>
        <taxon>Bacillota</taxon>
        <taxon>Clostridia</taxon>
        <taxon>Eubacteriales</taxon>
        <taxon>Oscillospiraceae</taxon>
        <taxon>Hominimerdicola</taxon>
    </lineage>
</organism>
<name>A0AAE3IG94_9FIRM</name>
<gene>
    <name evidence="2" type="ORF">OCV57_05045</name>
</gene>
<protein>
    <submittedName>
        <fullName evidence="2">Rho termination factor N-terminal domain-containing protein</fullName>
    </submittedName>
</protein>
<dbReference type="Pfam" id="PF07498">
    <property type="entry name" value="Rho_N"/>
    <property type="match status" value="1"/>
</dbReference>
<dbReference type="RefSeq" id="WP_041337531.1">
    <property type="nucleotide sequence ID" value="NZ_JAOQJZ010000004.1"/>
</dbReference>
<evidence type="ECO:0000259" key="1">
    <source>
        <dbReference type="SMART" id="SM00959"/>
    </source>
</evidence>
<sequence>MAKTVGLTFNEKPITIEPPADYCENENVIDYKSMTVPELKAYAAELGIDLGSASKKDAIIQEIVDAVAVEDTTSETEV</sequence>
<keyword evidence="3" id="KW-1185">Reference proteome</keyword>
<evidence type="ECO:0000313" key="2">
    <source>
        <dbReference type="EMBL" id="MCU6705295.1"/>
    </source>
</evidence>
<dbReference type="SMART" id="SM00959">
    <property type="entry name" value="Rho_N"/>
    <property type="match status" value="1"/>
</dbReference>
<reference evidence="2 3" key="1">
    <citation type="journal article" date="2021" name="ISME Commun">
        <title>Automated analysis of genomic sequences facilitates high-throughput and comprehensive description of bacteria.</title>
        <authorList>
            <person name="Hitch T.C.A."/>
        </authorList>
    </citation>
    <scope>NUCLEOTIDE SEQUENCE [LARGE SCALE GENOMIC DNA]</scope>
    <source>
        <strain evidence="2 3">Sanger_31</strain>
    </source>
</reference>
<dbReference type="EMBL" id="JAOQJZ010000004">
    <property type="protein sequence ID" value="MCU6705295.1"/>
    <property type="molecule type" value="Genomic_DNA"/>
</dbReference>
<evidence type="ECO:0000313" key="3">
    <source>
        <dbReference type="Proteomes" id="UP001208131"/>
    </source>
</evidence>
<dbReference type="GO" id="GO:0006353">
    <property type="term" value="P:DNA-templated transcription termination"/>
    <property type="evidence" value="ECO:0007669"/>
    <property type="project" value="InterPro"/>
</dbReference>
<dbReference type="AlphaFoldDB" id="A0AAE3IG94"/>
<accession>A0AAE3IG94</accession>
<feature type="domain" description="Rho termination factor-like N-terminal" evidence="1">
    <location>
        <begin position="30"/>
        <end position="72"/>
    </location>
</feature>